<dbReference type="EMBL" id="CP109109">
    <property type="protein sequence ID" value="WSB98432.1"/>
    <property type="molecule type" value="Genomic_DNA"/>
</dbReference>
<name>A0ACD4ZIX3_9ACTN</name>
<protein>
    <submittedName>
        <fullName evidence="1">Uncharacterized protein</fullName>
    </submittedName>
</protein>
<accession>A0ACD4ZIX3</accession>
<proteinExistence type="predicted"/>
<dbReference type="Proteomes" id="UP001348369">
    <property type="component" value="Chromosome"/>
</dbReference>
<organism evidence="1 2">
    <name type="scientific">Streptomyces scopuliridis</name>
    <dbReference type="NCBI Taxonomy" id="452529"/>
    <lineage>
        <taxon>Bacteria</taxon>
        <taxon>Bacillati</taxon>
        <taxon>Actinomycetota</taxon>
        <taxon>Actinomycetes</taxon>
        <taxon>Kitasatosporales</taxon>
        <taxon>Streptomycetaceae</taxon>
        <taxon>Streptomyces</taxon>
    </lineage>
</organism>
<evidence type="ECO:0000313" key="2">
    <source>
        <dbReference type="Proteomes" id="UP001348369"/>
    </source>
</evidence>
<evidence type="ECO:0000313" key="1">
    <source>
        <dbReference type="EMBL" id="WSB98432.1"/>
    </source>
</evidence>
<gene>
    <name evidence="1" type="ORF">OG835_16300</name>
</gene>
<sequence>MAANTRMTADEMPTMSRRLTDADELHALFAAGGVWGLALDWVPRGGFAIPARPVLRRVELGLLLNAAPWIGEQQ</sequence>
<reference evidence="1" key="1">
    <citation type="submission" date="2022-10" db="EMBL/GenBank/DDBJ databases">
        <title>The complete genomes of actinobacterial strains from the NBC collection.</title>
        <authorList>
            <person name="Joergensen T.S."/>
            <person name="Alvarez Arevalo M."/>
            <person name="Sterndorff E.B."/>
            <person name="Faurdal D."/>
            <person name="Vuksanovic O."/>
            <person name="Mourched A.-S."/>
            <person name="Charusanti P."/>
            <person name="Shaw S."/>
            <person name="Blin K."/>
            <person name="Weber T."/>
        </authorList>
    </citation>
    <scope>NUCLEOTIDE SEQUENCE</scope>
    <source>
        <strain evidence="1">NBC 01771</strain>
    </source>
</reference>
<keyword evidence="2" id="KW-1185">Reference proteome</keyword>